<organism evidence="1 2">
    <name type="scientific">Stigmatella aurantiaca</name>
    <dbReference type="NCBI Taxonomy" id="41"/>
    <lineage>
        <taxon>Bacteria</taxon>
        <taxon>Pseudomonadati</taxon>
        <taxon>Myxococcota</taxon>
        <taxon>Myxococcia</taxon>
        <taxon>Myxococcales</taxon>
        <taxon>Cystobacterineae</taxon>
        <taxon>Archangiaceae</taxon>
        <taxon>Stigmatella</taxon>
    </lineage>
</organism>
<keyword evidence="2" id="KW-1185">Reference proteome</keyword>
<evidence type="ECO:0000313" key="1">
    <source>
        <dbReference type="EMBL" id="SEL12699.1"/>
    </source>
</evidence>
<dbReference type="RefSeq" id="WP_075006121.1">
    <property type="nucleotide sequence ID" value="NZ_FOAP01000004.1"/>
</dbReference>
<protein>
    <submittedName>
        <fullName evidence="1">Uncharacterized protein</fullName>
    </submittedName>
</protein>
<proteinExistence type="predicted"/>
<dbReference type="OrthoDB" id="5499976at2"/>
<accession>A0A1H7MNM9</accession>
<dbReference type="EMBL" id="FOAP01000004">
    <property type="protein sequence ID" value="SEL12699.1"/>
    <property type="molecule type" value="Genomic_DNA"/>
</dbReference>
<name>A0A1H7MNM9_STIAU</name>
<gene>
    <name evidence="1" type="ORF">SAMN05444354_10451</name>
</gene>
<dbReference type="Proteomes" id="UP000182719">
    <property type="component" value="Unassembled WGS sequence"/>
</dbReference>
<evidence type="ECO:0000313" key="2">
    <source>
        <dbReference type="Proteomes" id="UP000182719"/>
    </source>
</evidence>
<dbReference type="AlphaFoldDB" id="A0A1H7MNM9"/>
<reference evidence="2" key="1">
    <citation type="submission" date="2016-10" db="EMBL/GenBank/DDBJ databases">
        <authorList>
            <person name="Varghese N."/>
            <person name="Submissions S."/>
        </authorList>
    </citation>
    <scope>NUCLEOTIDE SEQUENCE [LARGE SCALE GENOMIC DNA]</scope>
    <source>
        <strain evidence="2">DSM 17044</strain>
    </source>
</reference>
<sequence>MPLRAPTQVGPPRGLLLIADPSLAPTVLEQVAPTLARGGVALQTGLDGAEAARHARRLVLFDGLLGPAHADLLSREPPALLLATRGAERGPTDWEAMLLGAVLRGGSLVPEQGSVVRQRLTRLVDIQHAAEAASMVVEEAGGTRTAATLAADVLHELAVNAMLDAPVDAQGQPKYAHRRTEVKEIDAEDACELALSVAEGRIYLEAVDRFGRLTPRPFVQALASYGKRVQVNASGGGAGLGLRRMIEHSDAIAVHVSQGRESRVLCAVDLGEARRRAALPKSLLFCME</sequence>